<keyword evidence="8" id="KW-0472">Membrane</keyword>
<evidence type="ECO:0000256" key="7">
    <source>
        <dbReference type="SAM" id="MobiDB-lite"/>
    </source>
</evidence>
<dbReference type="PANTHER" id="PTHR24304">
    <property type="entry name" value="CYTOCHROME P450 FAMILY 7"/>
    <property type="match status" value="1"/>
</dbReference>
<comment type="cofactor">
    <cofactor evidence="5">
        <name>heme</name>
        <dbReference type="ChEBI" id="CHEBI:30413"/>
    </cofactor>
</comment>
<reference evidence="10" key="1">
    <citation type="journal article" date="2013" name="Genome Announc.">
        <title>Draft genome sequence of the basidiomycetous yeast-like fungus Pseudozyma hubeiensis SY62, which produces an abundant amount of the biosurfactant mannosylerythritol lipids.</title>
        <authorList>
            <person name="Konishi M."/>
            <person name="Hatada Y."/>
            <person name="Horiuchi J."/>
        </authorList>
    </citation>
    <scope>NUCLEOTIDE SEQUENCE [LARGE SCALE GENOMIC DNA]</scope>
    <source>
        <strain evidence="10">SY62</strain>
    </source>
</reference>
<dbReference type="GO" id="GO:0005506">
    <property type="term" value="F:iron ion binding"/>
    <property type="evidence" value="ECO:0007669"/>
    <property type="project" value="InterPro"/>
</dbReference>
<keyword evidence="10" id="KW-1185">Reference proteome</keyword>
<sequence>MSSIGKQCHDFYSWLLLCDDGLSFFQKNTTSGERPIATMASSRIFSISSESTFISSPIFWTVAAILASILIYNLFLPPASLHRSSPVKPYRLSLLPGLGPLTLYSQRNTFLRKAFGDPETWHTSPPKQNGLRLNSRGHVMTIVNDVSADAKTFFNDRGLDFNQGYEVMFAGVPQLPAWIAPTPPAEDAGIDGFVMNLKQAIGGQRLTETIPDIVRIIVENFKTYPSEGGELDVHKTIYPLVFQISVLLIGLQEHARDINTVKALETPFWEFADNTGFMATHFPLLPWPSTVKKWIGAIKMSTEIRKTLEKRKKEGRRENDHVQEMIDRGASTKSIEDFVMGGLFAAIINSTGVAAYGLIFLCSNPELRDEVRNEMDEVFRRSAEERGDDYDSLSLTEKLSRVPLSVWETDFPTYQTVLDETLRLLLISLIFRRKLLTPSKVTQTTTHISSDVIRNREFVSFWLAAAHRNSNIYSDPLKFDPTRFARGEGKGDGEFVPWGAGRHICLGMRFAKLEIKAVHAAFLFNFPDTRSVSPQDGKAFSSDDVPLPDQESEHRRYPTKPVVLKYGTNHVSKLPANE</sequence>
<evidence type="ECO:0000256" key="6">
    <source>
        <dbReference type="RuleBase" id="RU000461"/>
    </source>
</evidence>
<dbReference type="GO" id="GO:0016705">
    <property type="term" value="F:oxidoreductase activity, acting on paired donors, with incorporation or reduction of molecular oxygen"/>
    <property type="evidence" value="ECO:0007669"/>
    <property type="project" value="InterPro"/>
</dbReference>
<comment type="similarity">
    <text evidence="1 6">Belongs to the cytochrome P450 family.</text>
</comment>
<keyword evidence="3 5" id="KW-0479">Metal-binding</keyword>
<keyword evidence="6" id="KW-0503">Monooxygenase</keyword>
<dbReference type="OrthoDB" id="1055148at2759"/>
<dbReference type="EMBL" id="DF238778">
    <property type="protein sequence ID" value="GAC93689.1"/>
    <property type="molecule type" value="Genomic_DNA"/>
</dbReference>
<evidence type="ECO:0000256" key="1">
    <source>
        <dbReference type="ARBA" id="ARBA00010617"/>
    </source>
</evidence>
<dbReference type="AlphaFoldDB" id="R9NYC3"/>
<protein>
    <recommendedName>
        <fullName evidence="11">Cytochrome P450</fullName>
    </recommendedName>
</protein>
<evidence type="ECO:0008006" key="11">
    <source>
        <dbReference type="Google" id="ProtNLM"/>
    </source>
</evidence>
<dbReference type="PROSITE" id="PS00086">
    <property type="entry name" value="CYTOCHROME_P450"/>
    <property type="match status" value="1"/>
</dbReference>
<name>R9NYC3_PSEHS</name>
<dbReference type="PRINTS" id="PR00463">
    <property type="entry name" value="EP450I"/>
</dbReference>
<dbReference type="Proteomes" id="UP000014071">
    <property type="component" value="Unassembled WGS sequence"/>
</dbReference>
<dbReference type="InterPro" id="IPR017972">
    <property type="entry name" value="Cyt_P450_CS"/>
</dbReference>
<dbReference type="SUPFAM" id="SSF48264">
    <property type="entry name" value="Cytochrome P450"/>
    <property type="match status" value="1"/>
</dbReference>
<keyword evidence="2 5" id="KW-0349">Heme</keyword>
<gene>
    <name evidence="9" type="ORF">PHSY_001254</name>
</gene>
<evidence type="ECO:0000313" key="9">
    <source>
        <dbReference type="EMBL" id="GAC93689.1"/>
    </source>
</evidence>
<evidence type="ECO:0000256" key="3">
    <source>
        <dbReference type="ARBA" id="ARBA00022723"/>
    </source>
</evidence>
<feature type="transmembrane region" description="Helical" evidence="8">
    <location>
        <begin position="58"/>
        <end position="76"/>
    </location>
</feature>
<proteinExistence type="inferred from homology"/>
<dbReference type="PRINTS" id="PR00385">
    <property type="entry name" value="P450"/>
</dbReference>
<dbReference type="InterPro" id="IPR002401">
    <property type="entry name" value="Cyt_P450_E_grp-I"/>
</dbReference>
<dbReference type="GO" id="GO:0004497">
    <property type="term" value="F:monooxygenase activity"/>
    <property type="evidence" value="ECO:0007669"/>
    <property type="project" value="UniProtKB-KW"/>
</dbReference>
<organism evidence="9 10">
    <name type="scientific">Pseudozyma hubeiensis (strain SY62)</name>
    <name type="common">Yeast</name>
    <dbReference type="NCBI Taxonomy" id="1305764"/>
    <lineage>
        <taxon>Eukaryota</taxon>
        <taxon>Fungi</taxon>
        <taxon>Dikarya</taxon>
        <taxon>Basidiomycota</taxon>
        <taxon>Ustilaginomycotina</taxon>
        <taxon>Ustilaginomycetes</taxon>
        <taxon>Ustilaginales</taxon>
        <taxon>Ustilaginaceae</taxon>
        <taxon>Pseudozyma</taxon>
    </lineage>
</organism>
<evidence type="ECO:0000313" key="10">
    <source>
        <dbReference type="Proteomes" id="UP000014071"/>
    </source>
</evidence>
<evidence type="ECO:0000256" key="5">
    <source>
        <dbReference type="PIRSR" id="PIRSR602401-1"/>
    </source>
</evidence>
<dbReference type="RefSeq" id="XP_012187276.1">
    <property type="nucleotide sequence ID" value="XM_012331886.1"/>
</dbReference>
<keyword evidence="8" id="KW-0812">Transmembrane</keyword>
<evidence type="ECO:0000256" key="2">
    <source>
        <dbReference type="ARBA" id="ARBA00022617"/>
    </source>
</evidence>
<feature type="binding site" description="axial binding residue" evidence="5">
    <location>
        <position position="505"/>
    </location>
    <ligand>
        <name>heme</name>
        <dbReference type="ChEBI" id="CHEBI:30413"/>
    </ligand>
    <ligandPart>
        <name>Fe</name>
        <dbReference type="ChEBI" id="CHEBI:18248"/>
    </ligandPart>
</feature>
<dbReference type="InterPro" id="IPR050529">
    <property type="entry name" value="CYP450_sterol_14alpha_dmase"/>
</dbReference>
<keyword evidence="6" id="KW-0560">Oxidoreductase</keyword>
<dbReference type="InterPro" id="IPR036396">
    <property type="entry name" value="Cyt_P450_sf"/>
</dbReference>
<dbReference type="Gene3D" id="1.10.630.10">
    <property type="entry name" value="Cytochrome P450"/>
    <property type="match status" value="1"/>
</dbReference>
<dbReference type="PANTHER" id="PTHR24304:SF2">
    <property type="entry name" value="24-HYDROXYCHOLESTEROL 7-ALPHA-HYDROXYLASE"/>
    <property type="match status" value="1"/>
</dbReference>
<dbReference type="STRING" id="1305764.R9NYC3"/>
<dbReference type="GeneID" id="24106555"/>
<dbReference type="InterPro" id="IPR001128">
    <property type="entry name" value="Cyt_P450"/>
</dbReference>
<dbReference type="HOGENOM" id="CLU_033574_2_0_1"/>
<keyword evidence="4 5" id="KW-0408">Iron</keyword>
<dbReference type="Pfam" id="PF00067">
    <property type="entry name" value="p450"/>
    <property type="match status" value="1"/>
</dbReference>
<accession>R9NYC3</accession>
<evidence type="ECO:0000256" key="4">
    <source>
        <dbReference type="ARBA" id="ARBA00023004"/>
    </source>
</evidence>
<dbReference type="GO" id="GO:0020037">
    <property type="term" value="F:heme binding"/>
    <property type="evidence" value="ECO:0007669"/>
    <property type="project" value="InterPro"/>
</dbReference>
<feature type="region of interest" description="Disordered" evidence="7">
    <location>
        <begin position="533"/>
        <end position="559"/>
    </location>
</feature>
<keyword evidence="8" id="KW-1133">Transmembrane helix</keyword>
<dbReference type="CDD" id="cd00302">
    <property type="entry name" value="cytochrome_P450"/>
    <property type="match status" value="1"/>
</dbReference>
<dbReference type="eggNOG" id="KOG0684">
    <property type="taxonomic scope" value="Eukaryota"/>
</dbReference>
<evidence type="ECO:0000256" key="8">
    <source>
        <dbReference type="SAM" id="Phobius"/>
    </source>
</evidence>